<dbReference type="InterPro" id="IPR011109">
    <property type="entry name" value="DNA_bind_recombinase_dom"/>
</dbReference>
<keyword evidence="5" id="KW-1185">Reference proteome</keyword>
<dbReference type="InterPro" id="IPR006119">
    <property type="entry name" value="Resolv_N"/>
</dbReference>
<dbReference type="PROSITE" id="PS51737">
    <property type="entry name" value="RECOMBINASE_DNA_BIND"/>
    <property type="match status" value="1"/>
</dbReference>
<dbReference type="PANTHER" id="PTHR30461">
    <property type="entry name" value="DNA-INVERTASE FROM LAMBDOID PROPHAGE"/>
    <property type="match status" value="1"/>
</dbReference>
<feature type="domain" description="Resolvase/invertase-type recombinase catalytic" evidence="2">
    <location>
        <begin position="6"/>
        <end position="153"/>
    </location>
</feature>
<dbReference type="Pfam" id="PF07508">
    <property type="entry name" value="Recombinase"/>
    <property type="match status" value="1"/>
</dbReference>
<proteinExistence type="predicted"/>
<dbReference type="Gene3D" id="3.90.1750.20">
    <property type="entry name" value="Putative Large Serine Recombinase, Chain B, Domain 2"/>
    <property type="match status" value="1"/>
</dbReference>
<evidence type="ECO:0000313" key="4">
    <source>
        <dbReference type="EMBL" id="WUQ13488.1"/>
    </source>
</evidence>
<keyword evidence="1" id="KW-0472">Membrane</keyword>
<dbReference type="CDD" id="cd00338">
    <property type="entry name" value="Ser_Recombinase"/>
    <property type="match status" value="1"/>
</dbReference>
<evidence type="ECO:0000259" key="2">
    <source>
        <dbReference type="PROSITE" id="PS51736"/>
    </source>
</evidence>
<dbReference type="Pfam" id="PF00239">
    <property type="entry name" value="Resolvase"/>
    <property type="match status" value="1"/>
</dbReference>
<dbReference type="EMBL" id="CP108090">
    <property type="protein sequence ID" value="WUQ13488.1"/>
    <property type="molecule type" value="Genomic_DNA"/>
</dbReference>
<protein>
    <submittedName>
        <fullName evidence="4">Recombinase family protein</fullName>
    </submittedName>
</protein>
<keyword evidence="1" id="KW-1133">Transmembrane helix</keyword>
<feature type="domain" description="Recombinase" evidence="3">
    <location>
        <begin position="161"/>
        <end position="290"/>
    </location>
</feature>
<feature type="transmembrane region" description="Helical" evidence="1">
    <location>
        <begin position="60"/>
        <end position="79"/>
    </location>
</feature>
<organism evidence="4 5">
    <name type="scientific">Streptomyces virginiae</name>
    <name type="common">Streptomyces cinnamonensis</name>
    <dbReference type="NCBI Taxonomy" id="1961"/>
    <lineage>
        <taxon>Bacteria</taxon>
        <taxon>Bacillati</taxon>
        <taxon>Actinomycetota</taxon>
        <taxon>Actinomycetes</taxon>
        <taxon>Kitasatosporales</taxon>
        <taxon>Streptomycetaceae</taxon>
        <taxon>Streptomyces</taxon>
    </lineage>
</organism>
<dbReference type="InterPro" id="IPR050639">
    <property type="entry name" value="SSR_resolvase"/>
</dbReference>
<reference evidence="4" key="1">
    <citation type="submission" date="2022-10" db="EMBL/GenBank/DDBJ databases">
        <title>The complete genomes of actinobacterial strains from the NBC collection.</title>
        <authorList>
            <person name="Joergensen T.S."/>
            <person name="Alvarez Arevalo M."/>
            <person name="Sterndorff E.B."/>
            <person name="Faurdal D."/>
            <person name="Vuksanovic O."/>
            <person name="Mourched A.-S."/>
            <person name="Charusanti P."/>
            <person name="Shaw S."/>
            <person name="Blin K."/>
            <person name="Weber T."/>
        </authorList>
    </citation>
    <scope>NUCLEOTIDE SEQUENCE</scope>
    <source>
        <strain evidence="4">NBC_00248</strain>
    </source>
</reference>
<dbReference type="PANTHER" id="PTHR30461:SF23">
    <property type="entry name" value="DNA RECOMBINASE-RELATED"/>
    <property type="match status" value="1"/>
</dbReference>
<evidence type="ECO:0000259" key="3">
    <source>
        <dbReference type="PROSITE" id="PS51737"/>
    </source>
</evidence>
<name>A0ABZ1TC79_STRVG</name>
<gene>
    <name evidence="4" type="ORF">OG517_19710</name>
</gene>
<dbReference type="Proteomes" id="UP001432039">
    <property type="component" value="Chromosome"/>
</dbReference>
<dbReference type="RefSeq" id="WP_328962449.1">
    <property type="nucleotide sequence ID" value="NZ_CP108090.1"/>
</dbReference>
<sequence>MHQDTICDLYLRLSLDRDGKTAIERQEADCRAWAERNGLTVRKVHIDRGRSGYKAVERKGFDAALAAVTAGVVGTLIVWKLDRLSRKGIGQVGKVLDDIEKAGGRLVSVLDGLDTSNDSARMVVAMLAELARSESENLGTRVGHAKRHLRSKGQWIGGQSPYGLLIDPKTKKLVHDPEHAVYARLIADEALAGTSLVKIARLLNAYEILSPRGGQWNAASIMQLLRSPAFAGLMPETETVETDDGERKYTGRVFPYRDPETLDTVEIGEGIITVGERERIIRTLESRTFVHAGKRHPKPEGTALLTGLVYCAVPGCGRRMHRVGGSYQCMARRAGNQCIGASALSEAVDQYVTEQFLTKLPALEPDDPLLVAIADRWVHRVDPETFAKRDALTAEIQDEEARLADLEDARYVRGEFSGAAAVERYNRLSERLRGRIDGLRGDLHRLPMPSVDVSPMLDGVTLREAWTDATNEGRRERLSLAIDRVEVSKGVRGQRIIPEQRIQIHWAKLGTDTAT</sequence>
<dbReference type="Gene3D" id="3.40.50.1390">
    <property type="entry name" value="Resolvase, N-terminal catalytic domain"/>
    <property type="match status" value="1"/>
</dbReference>
<keyword evidence="1" id="KW-0812">Transmembrane</keyword>
<dbReference type="SUPFAM" id="SSF53041">
    <property type="entry name" value="Resolvase-like"/>
    <property type="match status" value="1"/>
</dbReference>
<dbReference type="InterPro" id="IPR036162">
    <property type="entry name" value="Resolvase-like_N_sf"/>
</dbReference>
<evidence type="ECO:0000313" key="5">
    <source>
        <dbReference type="Proteomes" id="UP001432039"/>
    </source>
</evidence>
<dbReference type="SMART" id="SM00857">
    <property type="entry name" value="Resolvase"/>
    <property type="match status" value="1"/>
</dbReference>
<evidence type="ECO:0000256" key="1">
    <source>
        <dbReference type="SAM" id="Phobius"/>
    </source>
</evidence>
<accession>A0ABZ1TC79</accession>
<dbReference type="InterPro" id="IPR038109">
    <property type="entry name" value="DNA_bind_recomb_sf"/>
</dbReference>
<dbReference type="PROSITE" id="PS51736">
    <property type="entry name" value="RECOMBINASES_3"/>
    <property type="match status" value="1"/>
</dbReference>